<dbReference type="OrthoDB" id="5417844at2759"/>
<keyword evidence="10" id="KW-1185">Reference proteome</keyword>
<evidence type="ECO:0000256" key="4">
    <source>
        <dbReference type="ARBA" id="ARBA00023136"/>
    </source>
</evidence>
<dbReference type="PANTHER" id="PTHR33048:SF47">
    <property type="entry name" value="INTEGRAL MEMBRANE PROTEIN-RELATED"/>
    <property type="match status" value="1"/>
</dbReference>
<feature type="compositionally biased region" description="Low complexity" evidence="6">
    <location>
        <begin position="313"/>
        <end position="323"/>
    </location>
</feature>
<sequence>MAPITNPEETVDAYILRLDSVGSFTYALVMIIVPLKLWCRRRAGGWANIGLDDYLSIASLFFANGFFWVSMMGMRDMLGRHVADLPDPMMIIEFLKCVWIAQLMYTFAITSTKLAVLAFYWRLFAVSARVIIWVVAGMCIAWFIGIVGTCSPESEFLLTASEQFFSVIFSCLPVHAAWDVTITNAKCIPIRSIYLGGSIPNVILDLVVVLMPLPYVWRLQAPLAQRLILAGMFILGTFIAVVSLVRLIIFLSIPIATSGDVTFNFREIIVWSIVEINVGLICACMPSLKPAFAAIGLNRLFTFNGSRNSDNKSPGPSSGYQSSGFGGSNKPRPRKKGSTGGLFSTIGGLTKSDSEEELKTVDTGYGKNQTDIVMTRLSDDSTAPAQGPSPNEGISVQRDWSVYIDHSGARTGDGRI</sequence>
<feature type="region of interest" description="Disordered" evidence="6">
    <location>
        <begin position="378"/>
        <end position="397"/>
    </location>
</feature>
<evidence type="ECO:0000256" key="5">
    <source>
        <dbReference type="ARBA" id="ARBA00038359"/>
    </source>
</evidence>
<dbReference type="Proteomes" id="UP000002668">
    <property type="component" value="Genome"/>
</dbReference>
<dbReference type="GO" id="GO:0016020">
    <property type="term" value="C:membrane"/>
    <property type="evidence" value="ECO:0007669"/>
    <property type="project" value="UniProtKB-SubCell"/>
</dbReference>
<name>E4ZS62_LEPMJ</name>
<dbReference type="eggNOG" id="ENOG502SNA9">
    <property type="taxonomic scope" value="Eukaryota"/>
</dbReference>
<evidence type="ECO:0000256" key="2">
    <source>
        <dbReference type="ARBA" id="ARBA00022692"/>
    </source>
</evidence>
<protein>
    <submittedName>
        <fullName evidence="9">Predicted protein</fullName>
    </submittedName>
</protein>
<feature type="compositionally biased region" description="Polar residues" evidence="6">
    <location>
        <begin position="380"/>
        <end position="394"/>
    </location>
</feature>
<dbReference type="InterPro" id="IPR049326">
    <property type="entry name" value="Rhodopsin_dom_fungi"/>
</dbReference>
<feature type="transmembrane region" description="Helical" evidence="7">
    <location>
        <begin position="89"/>
        <end position="107"/>
    </location>
</feature>
<dbReference type="InParanoid" id="E4ZS62"/>
<reference evidence="10" key="1">
    <citation type="journal article" date="2011" name="Nat. Commun.">
        <title>Effector diversification within compartments of the Leptosphaeria maculans genome affected by Repeat-Induced Point mutations.</title>
        <authorList>
            <person name="Rouxel T."/>
            <person name="Grandaubert J."/>
            <person name="Hane J.K."/>
            <person name="Hoede C."/>
            <person name="van de Wouw A.P."/>
            <person name="Couloux A."/>
            <person name="Dominguez V."/>
            <person name="Anthouard V."/>
            <person name="Bally P."/>
            <person name="Bourras S."/>
            <person name="Cozijnsen A.J."/>
            <person name="Ciuffetti L.M."/>
            <person name="Degrave A."/>
            <person name="Dilmaghani A."/>
            <person name="Duret L."/>
            <person name="Fudal I."/>
            <person name="Goodwin S.B."/>
            <person name="Gout L."/>
            <person name="Glaser N."/>
            <person name="Linglin J."/>
            <person name="Kema G.H.J."/>
            <person name="Lapalu N."/>
            <person name="Lawrence C.B."/>
            <person name="May K."/>
            <person name="Meyer M."/>
            <person name="Ollivier B."/>
            <person name="Poulain J."/>
            <person name="Schoch C.L."/>
            <person name="Simon A."/>
            <person name="Spatafora J.W."/>
            <person name="Stachowiak A."/>
            <person name="Turgeon B.G."/>
            <person name="Tyler B.M."/>
            <person name="Vincent D."/>
            <person name="Weissenbach J."/>
            <person name="Amselem J."/>
            <person name="Quesneville H."/>
            <person name="Oliver R.P."/>
            <person name="Wincker P."/>
            <person name="Balesdent M.-H."/>
            <person name="Howlett B.J."/>
        </authorList>
    </citation>
    <scope>NUCLEOTIDE SEQUENCE [LARGE SCALE GENOMIC DNA]</scope>
    <source>
        <strain evidence="10">JN3 / isolate v23.1.3 / race Av1-4-5-6-7-8</strain>
    </source>
</reference>
<gene>
    <name evidence="9" type="ORF">LEMA_P122210.1</name>
</gene>
<feature type="transmembrane region" description="Helical" evidence="7">
    <location>
        <begin position="227"/>
        <end position="256"/>
    </location>
</feature>
<keyword evidence="4 7" id="KW-0472">Membrane</keyword>
<feature type="transmembrane region" description="Helical" evidence="7">
    <location>
        <begin position="119"/>
        <end position="144"/>
    </location>
</feature>
<feature type="domain" description="Rhodopsin" evidence="8">
    <location>
        <begin position="36"/>
        <end position="292"/>
    </location>
</feature>
<evidence type="ECO:0000313" key="9">
    <source>
        <dbReference type="EMBL" id="CBX94242.1"/>
    </source>
</evidence>
<feature type="transmembrane region" description="Helical" evidence="7">
    <location>
        <begin position="51"/>
        <end position="69"/>
    </location>
</feature>
<feature type="transmembrane region" description="Helical" evidence="7">
    <location>
        <begin position="193"/>
        <end position="215"/>
    </location>
</feature>
<accession>E4ZS62</accession>
<dbReference type="VEuPathDB" id="FungiDB:LEMA_P122210.1"/>
<evidence type="ECO:0000256" key="1">
    <source>
        <dbReference type="ARBA" id="ARBA00004141"/>
    </source>
</evidence>
<dbReference type="STRING" id="985895.E4ZS62"/>
<dbReference type="Pfam" id="PF20684">
    <property type="entry name" value="Fung_rhodopsin"/>
    <property type="match status" value="1"/>
</dbReference>
<feature type="transmembrane region" description="Helical" evidence="7">
    <location>
        <begin position="20"/>
        <end position="39"/>
    </location>
</feature>
<dbReference type="HOGENOM" id="CLU_028200_0_0_1"/>
<dbReference type="PANTHER" id="PTHR33048">
    <property type="entry name" value="PTH11-LIKE INTEGRAL MEMBRANE PROTEIN (AFU_ORTHOLOGUE AFUA_5G11245)"/>
    <property type="match status" value="1"/>
</dbReference>
<comment type="subcellular location">
    <subcellularLocation>
        <location evidence="1">Membrane</location>
        <topology evidence="1">Multi-pass membrane protein</topology>
    </subcellularLocation>
</comment>
<organism evidence="10">
    <name type="scientific">Leptosphaeria maculans (strain JN3 / isolate v23.1.3 / race Av1-4-5-6-7-8)</name>
    <name type="common">Blackleg fungus</name>
    <name type="synonym">Phoma lingam</name>
    <dbReference type="NCBI Taxonomy" id="985895"/>
    <lineage>
        <taxon>Eukaryota</taxon>
        <taxon>Fungi</taxon>
        <taxon>Dikarya</taxon>
        <taxon>Ascomycota</taxon>
        <taxon>Pezizomycotina</taxon>
        <taxon>Dothideomycetes</taxon>
        <taxon>Pleosporomycetidae</taxon>
        <taxon>Pleosporales</taxon>
        <taxon>Pleosporineae</taxon>
        <taxon>Leptosphaeriaceae</taxon>
        <taxon>Plenodomus</taxon>
        <taxon>Plenodomus lingam/Leptosphaeria maculans species complex</taxon>
    </lineage>
</organism>
<dbReference type="InterPro" id="IPR052337">
    <property type="entry name" value="SAT4-like"/>
</dbReference>
<keyword evidence="2 7" id="KW-0812">Transmembrane</keyword>
<evidence type="ECO:0000256" key="7">
    <source>
        <dbReference type="SAM" id="Phobius"/>
    </source>
</evidence>
<dbReference type="EMBL" id="FP929121">
    <property type="protein sequence ID" value="CBX94242.1"/>
    <property type="molecule type" value="Genomic_DNA"/>
</dbReference>
<feature type="region of interest" description="Disordered" evidence="6">
    <location>
        <begin position="308"/>
        <end position="346"/>
    </location>
</feature>
<dbReference type="AlphaFoldDB" id="E4ZS62"/>
<evidence type="ECO:0000256" key="6">
    <source>
        <dbReference type="SAM" id="MobiDB-lite"/>
    </source>
</evidence>
<proteinExistence type="inferred from homology"/>
<comment type="similarity">
    <text evidence="5">Belongs to the SAT4 family.</text>
</comment>
<feature type="transmembrane region" description="Helical" evidence="7">
    <location>
        <begin position="164"/>
        <end position="181"/>
    </location>
</feature>
<dbReference type="OMA" id="CVIFNCI"/>
<evidence type="ECO:0000313" key="10">
    <source>
        <dbReference type="Proteomes" id="UP000002668"/>
    </source>
</evidence>
<keyword evidence="3 7" id="KW-1133">Transmembrane helix</keyword>
<evidence type="ECO:0000259" key="8">
    <source>
        <dbReference type="Pfam" id="PF20684"/>
    </source>
</evidence>
<evidence type="ECO:0000256" key="3">
    <source>
        <dbReference type="ARBA" id="ARBA00022989"/>
    </source>
</evidence>